<evidence type="ECO:0000313" key="2">
    <source>
        <dbReference type="EMBL" id="RCS73547.1"/>
    </source>
</evidence>
<evidence type="ECO:0000313" key="3">
    <source>
        <dbReference type="Proteomes" id="UP000252479"/>
    </source>
</evidence>
<reference evidence="2 3" key="1">
    <citation type="journal article" date="2017" name="Elife">
        <title>Extensive horizontal gene transfer in cheese-associated bacteria.</title>
        <authorList>
            <person name="Bonham K.S."/>
            <person name="Wolfe B.E."/>
            <person name="Dutton R.J."/>
        </authorList>
    </citation>
    <scope>NUCLEOTIDE SEQUENCE [LARGE SCALE GENOMIC DNA]</scope>
    <source>
        <strain evidence="2 3">JB196</strain>
    </source>
</reference>
<dbReference type="Proteomes" id="UP000252479">
    <property type="component" value="Unassembled WGS sequence"/>
</dbReference>
<keyword evidence="3" id="KW-1185">Reference proteome</keyword>
<gene>
    <name evidence="2" type="ORF">CIK83_07965</name>
</gene>
<accession>A0A368LNV3</accession>
<feature type="domain" description="NTP pyrophosphohydrolase MazG-like" evidence="1">
    <location>
        <begin position="27"/>
        <end position="93"/>
    </location>
</feature>
<dbReference type="Pfam" id="PF03819">
    <property type="entry name" value="MazG"/>
    <property type="match status" value="1"/>
</dbReference>
<dbReference type="RefSeq" id="WP_086959891.1">
    <property type="nucleotide sequence ID" value="NZ_FUKS01000022.1"/>
</dbReference>
<name>A0A368LNV3_9VIBR</name>
<dbReference type="GeneID" id="303188851"/>
<dbReference type="InterPro" id="IPR004518">
    <property type="entry name" value="MazG-like_dom"/>
</dbReference>
<dbReference type="GO" id="GO:0016787">
    <property type="term" value="F:hydrolase activity"/>
    <property type="evidence" value="ECO:0007669"/>
    <property type="project" value="UniProtKB-KW"/>
</dbReference>
<dbReference type="EMBL" id="QPGL01000001">
    <property type="protein sequence ID" value="RCS73547.1"/>
    <property type="molecule type" value="Genomic_DNA"/>
</dbReference>
<dbReference type="SUPFAM" id="SSF101386">
    <property type="entry name" value="all-alpha NTP pyrophosphatases"/>
    <property type="match status" value="1"/>
</dbReference>
<comment type="caution">
    <text evidence="2">The sequence shown here is derived from an EMBL/GenBank/DDBJ whole genome shotgun (WGS) entry which is preliminary data.</text>
</comment>
<dbReference type="AlphaFoldDB" id="A0A368LNV3"/>
<dbReference type="Gene3D" id="1.10.287.1080">
    <property type="entry name" value="MazG-like"/>
    <property type="match status" value="1"/>
</dbReference>
<sequence length="122" mass="14248">MKEFDILLGIAKRKAKFDESNTWSNGSETYLSEIKNEVDEVIEEIPKSRKCYLEDELGDVLWDYLNILVALEKEANIDSEAVLKRACEKYEERMSGIENGQKWFDIKEKQKIALENEHKSNT</sequence>
<organism evidence="2 3">
    <name type="scientific">Vibrio casei</name>
    <dbReference type="NCBI Taxonomy" id="673372"/>
    <lineage>
        <taxon>Bacteria</taxon>
        <taxon>Pseudomonadati</taxon>
        <taxon>Pseudomonadota</taxon>
        <taxon>Gammaproteobacteria</taxon>
        <taxon>Vibrionales</taxon>
        <taxon>Vibrionaceae</taxon>
        <taxon>Vibrio</taxon>
    </lineage>
</organism>
<proteinExistence type="predicted"/>
<evidence type="ECO:0000259" key="1">
    <source>
        <dbReference type="Pfam" id="PF03819"/>
    </source>
</evidence>
<keyword evidence="2" id="KW-0378">Hydrolase</keyword>
<protein>
    <submittedName>
        <fullName evidence="2">Nucleotide pyrophosphohydrolase</fullName>
    </submittedName>
</protein>